<protein>
    <recommendedName>
        <fullName evidence="2">Daxx histone-binding domain-containing protein</fullName>
    </recommendedName>
</protein>
<evidence type="ECO:0000256" key="1">
    <source>
        <dbReference type="SAM" id="MobiDB-lite"/>
    </source>
</evidence>
<feature type="region of interest" description="Disordered" evidence="1">
    <location>
        <begin position="1"/>
        <end position="22"/>
    </location>
</feature>
<dbReference type="GO" id="GO:0016605">
    <property type="term" value="C:PML body"/>
    <property type="evidence" value="ECO:0007669"/>
    <property type="project" value="TreeGrafter"/>
</dbReference>
<accession>A0AAN7V2F4</accession>
<dbReference type="GO" id="GO:0003713">
    <property type="term" value="F:transcription coactivator activity"/>
    <property type="evidence" value="ECO:0007669"/>
    <property type="project" value="TreeGrafter"/>
</dbReference>
<keyword evidence="4" id="KW-1185">Reference proteome</keyword>
<comment type="caution">
    <text evidence="3">The sequence shown here is derived from an EMBL/GenBank/DDBJ whole genome shotgun (WGS) entry which is preliminary data.</text>
</comment>
<dbReference type="InterPro" id="IPR046426">
    <property type="entry name" value="DAXX_histone-bd_sf"/>
</dbReference>
<feature type="region of interest" description="Disordered" evidence="1">
    <location>
        <begin position="34"/>
        <end position="61"/>
    </location>
</feature>
<dbReference type="InterPro" id="IPR046378">
    <property type="entry name" value="DAXX_histone-bd"/>
</dbReference>
<name>A0AAN7V2F4_9COLE</name>
<organism evidence="3 4">
    <name type="scientific">Pyrocoelia pectoralis</name>
    <dbReference type="NCBI Taxonomy" id="417401"/>
    <lineage>
        <taxon>Eukaryota</taxon>
        <taxon>Metazoa</taxon>
        <taxon>Ecdysozoa</taxon>
        <taxon>Arthropoda</taxon>
        <taxon>Hexapoda</taxon>
        <taxon>Insecta</taxon>
        <taxon>Pterygota</taxon>
        <taxon>Neoptera</taxon>
        <taxon>Endopterygota</taxon>
        <taxon>Coleoptera</taxon>
        <taxon>Polyphaga</taxon>
        <taxon>Elateriformia</taxon>
        <taxon>Elateroidea</taxon>
        <taxon>Lampyridae</taxon>
        <taxon>Lampyrinae</taxon>
        <taxon>Pyrocoelia</taxon>
    </lineage>
</organism>
<dbReference type="Pfam" id="PF20920">
    <property type="entry name" value="DAXX_hist_bd"/>
    <property type="match status" value="1"/>
</dbReference>
<dbReference type="EMBL" id="JAVRBK010000008">
    <property type="protein sequence ID" value="KAK5639882.1"/>
    <property type="molecule type" value="Genomic_DNA"/>
</dbReference>
<dbReference type="Proteomes" id="UP001329430">
    <property type="component" value="Chromosome 8"/>
</dbReference>
<proteinExistence type="predicted"/>
<dbReference type="Gene3D" id="1.20.58.2170">
    <property type="match status" value="1"/>
</dbReference>
<dbReference type="GO" id="GO:0050681">
    <property type="term" value="F:nuclear androgen receptor binding"/>
    <property type="evidence" value="ECO:0007669"/>
    <property type="project" value="TreeGrafter"/>
</dbReference>
<dbReference type="GO" id="GO:0003714">
    <property type="term" value="F:transcription corepressor activity"/>
    <property type="evidence" value="ECO:0007669"/>
    <property type="project" value="TreeGrafter"/>
</dbReference>
<evidence type="ECO:0000259" key="2">
    <source>
        <dbReference type="Pfam" id="PF20920"/>
    </source>
</evidence>
<feature type="compositionally biased region" description="Acidic residues" evidence="1">
    <location>
        <begin position="402"/>
        <end position="411"/>
    </location>
</feature>
<evidence type="ECO:0000313" key="3">
    <source>
        <dbReference type="EMBL" id="KAK5639882.1"/>
    </source>
</evidence>
<evidence type="ECO:0000313" key="4">
    <source>
        <dbReference type="Proteomes" id="UP001329430"/>
    </source>
</evidence>
<gene>
    <name evidence="3" type="ORF">RI129_010693</name>
</gene>
<dbReference type="PANTHER" id="PTHR12766:SF7">
    <property type="entry name" value="DEATH DOMAIN-ASSOCIATED PROTEIN 6"/>
    <property type="match status" value="1"/>
</dbReference>
<dbReference type="GO" id="GO:0042393">
    <property type="term" value="F:histone binding"/>
    <property type="evidence" value="ECO:0007669"/>
    <property type="project" value="InterPro"/>
</dbReference>
<feature type="domain" description="Daxx histone-binding" evidence="2">
    <location>
        <begin position="307"/>
        <end position="388"/>
    </location>
</feature>
<feature type="region of interest" description="Disordered" evidence="1">
    <location>
        <begin position="391"/>
        <end position="411"/>
    </location>
</feature>
<sequence>MDIITLSSSDDETKSVSPPRKRIKLQRVPTKTICLDSSDDEEQPALPLAEKENGNRVTKSESPIVTDENTNLVIKTTEVENIKGECSPPPIIVESEPKIDDSNKDIIEEKLRNFFDKCLQTIKLPQQRELFSTVFPKVKTYYDKLKKLNYNVKEFECILDRDKNIEYDGPIACSRFEQIFRFLKNKIVESENNISLPGPKKQQLQKLEETLALINRRIAKLEKAEIDFDDEENSHYMQAAKYKERAVKIFKKICEIRKEDSNIDRPLYTKVNFTKSKYPEFNKAINKKFKDFLQFPTYYDMDRCIRQCATDKGLDIHEEELKSEVKFCFEKLGLSMKQKRSLELYDIHSEFISGTEDPALNDEEVSNKLRENYSNGQKRMDEILEKYTRIQETGVDPNVSSDSDDSCIDSD</sequence>
<reference evidence="3 4" key="1">
    <citation type="journal article" date="2024" name="Insects">
        <title>An Improved Chromosome-Level Genome Assembly of the Firefly Pyrocoelia pectoralis.</title>
        <authorList>
            <person name="Fu X."/>
            <person name="Meyer-Rochow V.B."/>
            <person name="Ballantyne L."/>
            <person name="Zhu X."/>
        </authorList>
    </citation>
    <scope>NUCLEOTIDE SEQUENCE [LARGE SCALE GENOMIC DNA]</scope>
    <source>
        <strain evidence="3">XCY_ONT2</strain>
    </source>
</reference>
<dbReference type="AlphaFoldDB" id="A0AAN7V2F4"/>
<dbReference type="PANTHER" id="PTHR12766">
    <property type="entry name" value="DEATH DOMAIN-ASSOCIATED PROTEIN 6 DAXX"/>
    <property type="match status" value="1"/>
</dbReference>